<keyword evidence="1" id="KW-0175">Coiled coil</keyword>
<dbReference type="Proteomes" id="UP000886858">
    <property type="component" value="Unassembled WGS sequence"/>
</dbReference>
<evidence type="ECO:0000256" key="1">
    <source>
        <dbReference type="SAM" id="Coils"/>
    </source>
</evidence>
<sequence length="298" mass="34717">MAYQIFELADGRRAALYAQGNSIFSCLLPFMRGMVPGEVRSDYLAHLDAAVFRDTVCFVYENLEHKVIVDTLGAAPARILLSDTGGYGFDHLQLIVRENGLYLFYQVRRKGEKAGLYVCMPYQENVWGIVFEGQDGVWEVQALRTDGGMQLLCLDKRSGKVRLYDWKGDAEFSEIRFVESSEHEKCLENLKAGWQEEKERLEGAREELQAEAMAKLGEFQQEKEERLIQCRKEYENRVERLRAEYEEKLAKCRKGYESQLDEAKRQYNELAQTAVKLQQIGRKWRDKYFGRTEEKEKI</sequence>
<reference evidence="2" key="1">
    <citation type="journal article" date="2021" name="PeerJ">
        <title>Extensive microbial diversity within the chicken gut microbiome revealed by metagenomics and culture.</title>
        <authorList>
            <person name="Gilroy R."/>
            <person name="Ravi A."/>
            <person name="Getino M."/>
            <person name="Pursley I."/>
            <person name="Horton D.L."/>
            <person name="Alikhan N.F."/>
            <person name="Baker D."/>
            <person name="Gharbi K."/>
            <person name="Hall N."/>
            <person name="Watson M."/>
            <person name="Adriaenssens E.M."/>
            <person name="Foster-Nyarko E."/>
            <person name="Jarju S."/>
            <person name="Secka A."/>
            <person name="Antonio M."/>
            <person name="Oren A."/>
            <person name="Chaudhuri R.R."/>
            <person name="La Ragione R."/>
            <person name="Hildebrand F."/>
            <person name="Pallen M.J."/>
        </authorList>
    </citation>
    <scope>NUCLEOTIDE SEQUENCE</scope>
    <source>
        <strain evidence="2">CHK179-7159</strain>
    </source>
</reference>
<evidence type="ECO:0000313" key="2">
    <source>
        <dbReference type="EMBL" id="HJA93174.1"/>
    </source>
</evidence>
<reference evidence="2" key="2">
    <citation type="submission" date="2021-04" db="EMBL/GenBank/DDBJ databases">
        <authorList>
            <person name="Gilroy R."/>
        </authorList>
    </citation>
    <scope>NUCLEOTIDE SEQUENCE</scope>
    <source>
        <strain evidence="2">CHK179-7159</strain>
    </source>
</reference>
<name>A0A9D2I7C6_9FIRM</name>
<evidence type="ECO:0000313" key="3">
    <source>
        <dbReference type="Proteomes" id="UP000886858"/>
    </source>
</evidence>
<accession>A0A9D2I7C6</accession>
<gene>
    <name evidence="2" type="ORF">H9717_08705</name>
</gene>
<protein>
    <submittedName>
        <fullName evidence="2">Uncharacterized protein</fullName>
    </submittedName>
</protein>
<proteinExistence type="predicted"/>
<comment type="caution">
    <text evidence="2">The sequence shown here is derived from an EMBL/GenBank/DDBJ whole genome shotgun (WGS) entry which is preliminary data.</text>
</comment>
<dbReference type="EMBL" id="DWYY01000092">
    <property type="protein sequence ID" value="HJA93174.1"/>
    <property type="molecule type" value="Genomic_DNA"/>
</dbReference>
<organism evidence="2 3">
    <name type="scientific">Candidatus Eisenbergiella merdipullorum</name>
    <dbReference type="NCBI Taxonomy" id="2838553"/>
    <lineage>
        <taxon>Bacteria</taxon>
        <taxon>Bacillati</taxon>
        <taxon>Bacillota</taxon>
        <taxon>Clostridia</taxon>
        <taxon>Lachnospirales</taxon>
        <taxon>Lachnospiraceae</taxon>
        <taxon>Eisenbergiella</taxon>
    </lineage>
</organism>
<dbReference type="AlphaFoldDB" id="A0A9D2I7C6"/>
<feature type="coiled-coil region" evidence="1">
    <location>
        <begin position="184"/>
        <end position="280"/>
    </location>
</feature>